<evidence type="ECO:0000256" key="7">
    <source>
        <dbReference type="PROSITE-ProRule" id="PRU00027"/>
    </source>
</evidence>
<evidence type="ECO:0000256" key="1">
    <source>
        <dbReference type="ARBA" id="ARBA00004123"/>
    </source>
</evidence>
<dbReference type="GO" id="GO:0046983">
    <property type="term" value="F:protein dimerization activity"/>
    <property type="evidence" value="ECO:0007669"/>
    <property type="project" value="InterPro"/>
</dbReference>
<keyword evidence="6" id="KW-0539">Nucleus</keyword>
<name>A0A2G5V0G8_9PELO</name>
<keyword evidence="4" id="KW-0862">Zinc</keyword>
<keyword evidence="11" id="KW-1185">Reference proteome</keyword>
<dbReference type="Proteomes" id="UP000230233">
    <property type="component" value="Chromosome II"/>
</dbReference>
<dbReference type="InterPro" id="IPR036236">
    <property type="entry name" value="Znf_C2H2_sf"/>
</dbReference>
<dbReference type="SUPFAM" id="SSF53098">
    <property type="entry name" value="Ribonuclease H-like"/>
    <property type="match status" value="1"/>
</dbReference>
<comment type="subcellular location">
    <subcellularLocation>
        <location evidence="1">Nucleus</location>
    </subcellularLocation>
</comment>
<evidence type="ECO:0000256" key="3">
    <source>
        <dbReference type="ARBA" id="ARBA00022771"/>
    </source>
</evidence>
<sequence length="238" mass="27611">MSDESSIVWHFFMKSNDLTRVNCRRCQKSLKFSGSTLGMIHHVRTIHADELKTLIRFRFVSNESSRKETKIDGLFFSKYIESKRESTSLQTTKNEIVSFEALLVSARPPISSSPLSFWEINRNRFPKLSMLARHVLCSPQSSAQVERLFRYRVVIPIVFQLFRFSKCGQIVSSTRRNRLSTETLNDLLLNAILADSKIQEEDDSSDDEEADLQEDFSGMWPTTKKRRQSSVPRSVRYD</sequence>
<proteinExistence type="predicted"/>
<evidence type="ECO:0000256" key="8">
    <source>
        <dbReference type="SAM" id="MobiDB-lite"/>
    </source>
</evidence>
<feature type="compositionally biased region" description="Acidic residues" evidence="8">
    <location>
        <begin position="200"/>
        <end position="214"/>
    </location>
</feature>
<dbReference type="GO" id="GO:0008270">
    <property type="term" value="F:zinc ion binding"/>
    <property type="evidence" value="ECO:0007669"/>
    <property type="project" value="UniProtKB-KW"/>
</dbReference>
<dbReference type="GO" id="GO:0005634">
    <property type="term" value="C:nucleus"/>
    <property type="evidence" value="ECO:0007669"/>
    <property type="project" value="UniProtKB-SubCell"/>
</dbReference>
<keyword evidence="3 7" id="KW-0863">Zinc-finger</keyword>
<protein>
    <recommendedName>
        <fullName evidence="9">BED-type domain-containing protein</fullName>
    </recommendedName>
</protein>
<reference evidence="11" key="1">
    <citation type="submission" date="2017-10" db="EMBL/GenBank/DDBJ databases">
        <title>Rapid genome shrinkage in a self-fertile nematode reveals novel sperm competition proteins.</title>
        <authorList>
            <person name="Yin D."/>
            <person name="Schwarz E.M."/>
            <person name="Thomas C.G."/>
            <person name="Felde R.L."/>
            <person name="Korf I.F."/>
            <person name="Cutter A.D."/>
            <person name="Schartner C.M."/>
            <person name="Ralston E.J."/>
            <person name="Meyer B.J."/>
            <person name="Haag E.S."/>
        </authorList>
    </citation>
    <scope>NUCLEOTIDE SEQUENCE [LARGE SCALE GENOMIC DNA]</scope>
    <source>
        <strain evidence="11">JU1422</strain>
    </source>
</reference>
<gene>
    <name evidence="10" type="primary">Cnig_chr_II.g5343</name>
    <name evidence="10" type="ORF">B9Z55_005343</name>
</gene>
<evidence type="ECO:0000256" key="2">
    <source>
        <dbReference type="ARBA" id="ARBA00022723"/>
    </source>
</evidence>
<dbReference type="GO" id="GO:0003677">
    <property type="term" value="F:DNA binding"/>
    <property type="evidence" value="ECO:0007669"/>
    <property type="project" value="UniProtKB-KW"/>
</dbReference>
<dbReference type="Pfam" id="PF05699">
    <property type="entry name" value="Dimer_Tnp_hAT"/>
    <property type="match status" value="1"/>
</dbReference>
<keyword evidence="5" id="KW-0238">DNA-binding</keyword>
<feature type="domain" description="BED-type" evidence="9">
    <location>
        <begin position="3"/>
        <end position="54"/>
    </location>
</feature>
<accession>A0A2G5V0G8</accession>
<dbReference type="EMBL" id="PDUG01000002">
    <property type="protein sequence ID" value="PIC45265.1"/>
    <property type="molecule type" value="Genomic_DNA"/>
</dbReference>
<dbReference type="OrthoDB" id="1607513at2759"/>
<dbReference type="Pfam" id="PF02892">
    <property type="entry name" value="zf-BED"/>
    <property type="match status" value="1"/>
</dbReference>
<comment type="caution">
    <text evidence="10">The sequence shown here is derived from an EMBL/GenBank/DDBJ whole genome shotgun (WGS) entry which is preliminary data.</text>
</comment>
<evidence type="ECO:0000259" key="9">
    <source>
        <dbReference type="PROSITE" id="PS50808"/>
    </source>
</evidence>
<dbReference type="InterPro" id="IPR008906">
    <property type="entry name" value="HATC_C_dom"/>
</dbReference>
<dbReference type="PROSITE" id="PS50808">
    <property type="entry name" value="ZF_BED"/>
    <property type="match status" value="1"/>
</dbReference>
<dbReference type="SMART" id="SM00614">
    <property type="entry name" value="ZnF_BED"/>
    <property type="match status" value="1"/>
</dbReference>
<evidence type="ECO:0000256" key="6">
    <source>
        <dbReference type="ARBA" id="ARBA00023242"/>
    </source>
</evidence>
<dbReference type="InterPro" id="IPR003656">
    <property type="entry name" value="Znf_BED"/>
</dbReference>
<evidence type="ECO:0000313" key="11">
    <source>
        <dbReference type="Proteomes" id="UP000230233"/>
    </source>
</evidence>
<feature type="region of interest" description="Disordered" evidence="8">
    <location>
        <begin position="198"/>
        <end position="238"/>
    </location>
</feature>
<evidence type="ECO:0000256" key="4">
    <source>
        <dbReference type="ARBA" id="ARBA00022833"/>
    </source>
</evidence>
<evidence type="ECO:0000313" key="10">
    <source>
        <dbReference type="EMBL" id="PIC45265.1"/>
    </source>
</evidence>
<keyword evidence="2" id="KW-0479">Metal-binding</keyword>
<dbReference type="AlphaFoldDB" id="A0A2G5V0G8"/>
<organism evidence="10 11">
    <name type="scientific">Caenorhabditis nigoni</name>
    <dbReference type="NCBI Taxonomy" id="1611254"/>
    <lineage>
        <taxon>Eukaryota</taxon>
        <taxon>Metazoa</taxon>
        <taxon>Ecdysozoa</taxon>
        <taxon>Nematoda</taxon>
        <taxon>Chromadorea</taxon>
        <taxon>Rhabditida</taxon>
        <taxon>Rhabditina</taxon>
        <taxon>Rhabditomorpha</taxon>
        <taxon>Rhabditoidea</taxon>
        <taxon>Rhabditidae</taxon>
        <taxon>Peloderinae</taxon>
        <taxon>Caenorhabditis</taxon>
    </lineage>
</organism>
<dbReference type="InterPro" id="IPR012337">
    <property type="entry name" value="RNaseH-like_sf"/>
</dbReference>
<evidence type="ECO:0000256" key="5">
    <source>
        <dbReference type="ARBA" id="ARBA00023125"/>
    </source>
</evidence>
<dbReference type="SUPFAM" id="SSF57667">
    <property type="entry name" value="beta-beta-alpha zinc fingers"/>
    <property type="match status" value="1"/>
</dbReference>